<feature type="binding site" evidence="6">
    <location>
        <position position="185"/>
    </location>
    <ligand>
        <name>Fe cation</name>
        <dbReference type="ChEBI" id="CHEBI:24875"/>
        <label>2</label>
    </ligand>
</feature>
<name>A0A1M4SVI4_9BACL</name>
<feature type="active site" evidence="5">
    <location>
        <position position="125"/>
    </location>
</feature>
<gene>
    <name evidence="7" type="ORF">SAMN05444392_101163</name>
</gene>
<evidence type="ECO:0000313" key="8">
    <source>
        <dbReference type="Proteomes" id="UP000184476"/>
    </source>
</evidence>
<dbReference type="GO" id="GO:0046872">
    <property type="term" value="F:metal ion binding"/>
    <property type="evidence" value="ECO:0007669"/>
    <property type="project" value="UniProtKB-KW"/>
</dbReference>
<comment type="similarity">
    <text evidence="1 4">Belongs to the ribonucleoside diphosphate reductase small chain family.</text>
</comment>
<dbReference type="Gene3D" id="1.10.620.20">
    <property type="entry name" value="Ribonucleotide Reductase, subunit A"/>
    <property type="match status" value="1"/>
</dbReference>
<protein>
    <recommendedName>
        <fullName evidence="4">Ribonucleoside-diphosphate reductase subunit beta</fullName>
        <ecNumber evidence="4">1.17.4.1</ecNumber>
    </recommendedName>
</protein>
<keyword evidence="4" id="KW-0215">Deoxyribonucleotide synthesis</keyword>
<evidence type="ECO:0000256" key="6">
    <source>
        <dbReference type="PIRSR" id="PIRSR000355-2"/>
    </source>
</evidence>
<evidence type="ECO:0000313" key="7">
    <source>
        <dbReference type="EMBL" id="SHE36218.1"/>
    </source>
</evidence>
<dbReference type="SUPFAM" id="SSF47240">
    <property type="entry name" value="Ferritin-like"/>
    <property type="match status" value="1"/>
</dbReference>
<dbReference type="InterPro" id="IPR012348">
    <property type="entry name" value="RNR-like"/>
</dbReference>
<dbReference type="PANTHER" id="PTHR23409:SF18">
    <property type="entry name" value="RIBONUCLEOSIDE-DIPHOSPHATE REDUCTASE SUBUNIT M2"/>
    <property type="match status" value="1"/>
</dbReference>
<feature type="binding site" evidence="6">
    <location>
        <position position="118"/>
    </location>
    <ligand>
        <name>Fe cation</name>
        <dbReference type="ChEBI" id="CHEBI:24875"/>
        <label>1</label>
    </ligand>
</feature>
<dbReference type="InterPro" id="IPR009078">
    <property type="entry name" value="Ferritin-like_SF"/>
</dbReference>
<feature type="binding site" evidence="6">
    <location>
        <position position="121"/>
    </location>
    <ligand>
        <name>Fe cation</name>
        <dbReference type="ChEBI" id="CHEBI:24875"/>
        <label>1</label>
    </ligand>
</feature>
<accession>A0A1M4SVI4</accession>
<evidence type="ECO:0000256" key="3">
    <source>
        <dbReference type="ARBA" id="ARBA00047754"/>
    </source>
</evidence>
<proteinExistence type="inferred from homology"/>
<comment type="catalytic activity">
    <reaction evidence="3 4">
        <text>a 2'-deoxyribonucleoside 5'-diphosphate + [thioredoxin]-disulfide + H2O = a ribonucleoside 5'-diphosphate + [thioredoxin]-dithiol</text>
        <dbReference type="Rhea" id="RHEA:23252"/>
        <dbReference type="Rhea" id="RHEA-COMP:10698"/>
        <dbReference type="Rhea" id="RHEA-COMP:10700"/>
        <dbReference type="ChEBI" id="CHEBI:15377"/>
        <dbReference type="ChEBI" id="CHEBI:29950"/>
        <dbReference type="ChEBI" id="CHEBI:50058"/>
        <dbReference type="ChEBI" id="CHEBI:57930"/>
        <dbReference type="ChEBI" id="CHEBI:73316"/>
        <dbReference type="EC" id="1.17.4.1"/>
    </reaction>
</comment>
<feature type="binding site" evidence="6">
    <location>
        <position position="222"/>
    </location>
    <ligand>
        <name>Fe cation</name>
        <dbReference type="ChEBI" id="CHEBI:24875"/>
        <label>2</label>
    </ligand>
</feature>
<dbReference type="PIRSF" id="PIRSF000355">
    <property type="entry name" value="NrdB"/>
    <property type="match status" value="1"/>
</dbReference>
<evidence type="ECO:0000256" key="2">
    <source>
        <dbReference type="ARBA" id="ARBA00011209"/>
    </source>
</evidence>
<dbReference type="EMBL" id="FQVL01000001">
    <property type="protein sequence ID" value="SHE36218.1"/>
    <property type="molecule type" value="Genomic_DNA"/>
</dbReference>
<keyword evidence="4 6" id="KW-0479">Metal-binding</keyword>
<feature type="binding site" evidence="6">
    <location>
        <position position="219"/>
    </location>
    <ligand>
        <name>Fe cation</name>
        <dbReference type="ChEBI" id="CHEBI:24875"/>
        <label>2</label>
    </ligand>
</feature>
<keyword evidence="4" id="KW-0560">Oxidoreductase</keyword>
<dbReference type="GO" id="GO:0009263">
    <property type="term" value="P:deoxyribonucleotide biosynthetic process"/>
    <property type="evidence" value="ECO:0007669"/>
    <property type="project" value="UniProtKB-KW"/>
</dbReference>
<dbReference type="OrthoDB" id="9766544at2"/>
<dbReference type="InterPro" id="IPR030475">
    <property type="entry name" value="RNR_small_AS"/>
</dbReference>
<dbReference type="STRING" id="112248.SAMN05444392_101163"/>
<dbReference type="PROSITE" id="PS00368">
    <property type="entry name" value="RIBORED_SMALL"/>
    <property type="match status" value="1"/>
</dbReference>
<dbReference type="PANTHER" id="PTHR23409">
    <property type="entry name" value="RIBONUCLEOSIDE-DIPHOSPHATE REDUCTASE SMALL CHAIN"/>
    <property type="match status" value="1"/>
</dbReference>
<dbReference type="GO" id="GO:0004748">
    <property type="term" value="F:ribonucleoside-diphosphate reductase activity, thioredoxin disulfide as acceptor"/>
    <property type="evidence" value="ECO:0007669"/>
    <property type="project" value="UniProtKB-EC"/>
</dbReference>
<dbReference type="UniPathway" id="UPA00326"/>
<feature type="binding site" evidence="6">
    <location>
        <position position="88"/>
    </location>
    <ligand>
        <name>Fe cation</name>
        <dbReference type="ChEBI" id="CHEBI:24875"/>
        <label>1</label>
    </ligand>
</feature>
<feature type="binding site" evidence="6">
    <location>
        <position position="118"/>
    </location>
    <ligand>
        <name>Fe cation</name>
        <dbReference type="ChEBI" id="CHEBI:24875"/>
        <label>2</label>
    </ligand>
</feature>
<evidence type="ECO:0000256" key="5">
    <source>
        <dbReference type="PIRSR" id="PIRSR000355-1"/>
    </source>
</evidence>
<comment type="cofactor">
    <cofactor evidence="4 6">
        <name>Fe cation</name>
        <dbReference type="ChEBI" id="CHEBI:24875"/>
    </cofactor>
    <text evidence="4 6">Binds 2 iron ions per subunit.</text>
</comment>
<dbReference type="EC" id="1.17.4.1" evidence="4"/>
<evidence type="ECO:0000256" key="1">
    <source>
        <dbReference type="ARBA" id="ARBA00009303"/>
    </source>
</evidence>
<comment type="function">
    <text evidence="4">Provides the precursors necessary for DNA synthesis. Catalyzes the biosynthesis of deoxyribonucleotides from the corresponding ribonucleotides.</text>
</comment>
<comment type="subunit">
    <text evidence="2">Tetramer of two alpha and two beta subunits.</text>
</comment>
<dbReference type="Pfam" id="PF00268">
    <property type="entry name" value="Ribonuc_red_sm"/>
    <property type="match status" value="1"/>
</dbReference>
<reference evidence="7 8" key="1">
    <citation type="submission" date="2016-11" db="EMBL/GenBank/DDBJ databases">
        <authorList>
            <person name="Jaros S."/>
            <person name="Januszkiewicz K."/>
            <person name="Wedrychowicz H."/>
        </authorList>
    </citation>
    <scope>NUCLEOTIDE SEQUENCE [LARGE SCALE GENOMIC DNA]</scope>
    <source>
        <strain evidence="7 8">DSM 44666</strain>
    </source>
</reference>
<keyword evidence="8" id="KW-1185">Reference proteome</keyword>
<dbReference type="RefSeq" id="WP_073150452.1">
    <property type="nucleotide sequence ID" value="NZ_FQVL01000001.1"/>
</dbReference>
<dbReference type="InterPro" id="IPR033909">
    <property type="entry name" value="RNR_small"/>
</dbReference>
<organism evidence="7 8">
    <name type="scientific">Seinonella peptonophila</name>
    <dbReference type="NCBI Taxonomy" id="112248"/>
    <lineage>
        <taxon>Bacteria</taxon>
        <taxon>Bacillati</taxon>
        <taxon>Bacillota</taxon>
        <taxon>Bacilli</taxon>
        <taxon>Bacillales</taxon>
        <taxon>Thermoactinomycetaceae</taxon>
        <taxon>Seinonella</taxon>
    </lineage>
</organism>
<sequence>MAELNRKKIFNEHGQRGTQRLINGNTTNLREWNRIKYDWAHKLYRTMLNNFWIPEEIPLASDAKEFENLTAEERRAFDKTISFLNFLDSIQGENLPNINDYVTAPEVASLLNIQAFQEEIHAQSYSYILDSVCSPETRENIYDEWRHDDHLRERNRFIADLYQQFVDHRDDTHFVRTCMANFLLESLYFYCGFAFFYTLARQGKMTATATIIKYIQRDELTHVVLFQNMIKELRKENPELFSDAFIEELREMTRTAVEHEIRWGQYIINNQITGLTNETLEKYIKYLSNERLGRLGLEILYPEITEHPMRWVESFSNLNATKTDFFEQKVTNYVKASNLDFDDL</sequence>
<evidence type="ECO:0000256" key="4">
    <source>
        <dbReference type="PIRNR" id="PIRNR000355"/>
    </source>
</evidence>
<dbReference type="InterPro" id="IPR000358">
    <property type="entry name" value="RNR_small_fam"/>
</dbReference>
<dbReference type="NCBIfam" id="NF007184">
    <property type="entry name" value="PRK09614.1-3"/>
    <property type="match status" value="1"/>
</dbReference>
<dbReference type="CDD" id="cd01049">
    <property type="entry name" value="RNRR2"/>
    <property type="match status" value="1"/>
</dbReference>
<dbReference type="AlphaFoldDB" id="A0A1M4SVI4"/>
<keyword evidence="4 6" id="KW-0408">Iron</keyword>
<dbReference type="Proteomes" id="UP000184476">
    <property type="component" value="Unassembled WGS sequence"/>
</dbReference>